<organism evidence="1">
    <name type="scientific">Sesamum latifolium</name>
    <dbReference type="NCBI Taxonomy" id="2727402"/>
    <lineage>
        <taxon>Eukaryota</taxon>
        <taxon>Viridiplantae</taxon>
        <taxon>Streptophyta</taxon>
        <taxon>Embryophyta</taxon>
        <taxon>Tracheophyta</taxon>
        <taxon>Spermatophyta</taxon>
        <taxon>Magnoliopsida</taxon>
        <taxon>eudicotyledons</taxon>
        <taxon>Gunneridae</taxon>
        <taxon>Pentapetalae</taxon>
        <taxon>asterids</taxon>
        <taxon>lamiids</taxon>
        <taxon>Lamiales</taxon>
        <taxon>Pedaliaceae</taxon>
        <taxon>Sesamum</taxon>
    </lineage>
</organism>
<evidence type="ECO:0008006" key="2">
    <source>
        <dbReference type="Google" id="ProtNLM"/>
    </source>
</evidence>
<name>A0AAW2U4C6_9LAMI</name>
<accession>A0AAW2U4C6</accession>
<protein>
    <recommendedName>
        <fullName evidence="2">Gag-pol polyprotein</fullName>
    </recommendedName>
</protein>
<dbReference type="AlphaFoldDB" id="A0AAW2U4C6"/>
<gene>
    <name evidence="1" type="ORF">Slati_3742400</name>
</gene>
<evidence type="ECO:0000313" key="1">
    <source>
        <dbReference type="EMBL" id="KAL0411527.1"/>
    </source>
</evidence>
<reference evidence="1" key="1">
    <citation type="submission" date="2020-06" db="EMBL/GenBank/DDBJ databases">
        <authorList>
            <person name="Li T."/>
            <person name="Hu X."/>
            <person name="Zhang T."/>
            <person name="Song X."/>
            <person name="Zhang H."/>
            <person name="Dai N."/>
            <person name="Sheng W."/>
            <person name="Hou X."/>
            <person name="Wei L."/>
        </authorList>
    </citation>
    <scope>NUCLEOTIDE SEQUENCE</scope>
    <source>
        <strain evidence="1">KEN1</strain>
        <tissue evidence="1">Leaf</tissue>
    </source>
</reference>
<comment type="caution">
    <text evidence="1">The sequence shown here is derived from an EMBL/GenBank/DDBJ whole genome shotgun (WGS) entry which is preliminary data.</text>
</comment>
<reference evidence="1" key="2">
    <citation type="journal article" date="2024" name="Plant">
        <title>Genomic evolution and insights into agronomic trait innovations of Sesamum species.</title>
        <authorList>
            <person name="Miao H."/>
            <person name="Wang L."/>
            <person name="Qu L."/>
            <person name="Liu H."/>
            <person name="Sun Y."/>
            <person name="Le M."/>
            <person name="Wang Q."/>
            <person name="Wei S."/>
            <person name="Zheng Y."/>
            <person name="Lin W."/>
            <person name="Duan Y."/>
            <person name="Cao H."/>
            <person name="Xiong S."/>
            <person name="Wang X."/>
            <person name="Wei L."/>
            <person name="Li C."/>
            <person name="Ma Q."/>
            <person name="Ju M."/>
            <person name="Zhao R."/>
            <person name="Li G."/>
            <person name="Mu C."/>
            <person name="Tian Q."/>
            <person name="Mei H."/>
            <person name="Zhang T."/>
            <person name="Gao T."/>
            <person name="Zhang H."/>
        </authorList>
    </citation>
    <scope>NUCLEOTIDE SEQUENCE</scope>
    <source>
        <strain evidence="1">KEN1</strain>
    </source>
</reference>
<dbReference type="EMBL" id="JACGWN010000013">
    <property type="protein sequence ID" value="KAL0411527.1"/>
    <property type="molecule type" value="Genomic_DNA"/>
</dbReference>
<proteinExistence type="predicted"/>
<sequence>MSKEKRVQVGDLVLRRASALRPIGKLAPNWEGPYKVSQIIKFGAHELEDADGRKLSRPWSTCNLRKFYP</sequence>